<sequence>MRHAFDLAQAILDNKHLDVDYKTFSRRTVRHSKTLEHVEGVVVRLLSGVLEFPPGARPREALRAIGLERFAPPLLIAGKIDLLGADLSGATPLISGSRLRRQIMSASGSRRRMF</sequence>
<accession>A0A810BZ96</accession>
<dbReference type="EMBL" id="AP023097">
    <property type="protein sequence ID" value="BCE71839.1"/>
    <property type="molecule type" value="Genomic_DNA"/>
</dbReference>
<evidence type="ECO:0000313" key="2">
    <source>
        <dbReference type="EMBL" id="BCE36905.1"/>
    </source>
</evidence>
<dbReference type="RefSeq" id="WP_085973967.1">
    <property type="nucleotide sequence ID" value="NZ_AP022639.1"/>
</dbReference>
<organism evidence="4">
    <name type="scientific">Bradyrhizobium diazoefficiens</name>
    <dbReference type="NCBI Taxonomy" id="1355477"/>
    <lineage>
        <taxon>Bacteria</taxon>
        <taxon>Pseudomonadati</taxon>
        <taxon>Pseudomonadota</taxon>
        <taxon>Alphaproteobacteria</taxon>
        <taxon>Hyphomicrobiales</taxon>
        <taxon>Nitrobacteraceae</taxon>
        <taxon>Bradyrhizobium</taxon>
    </lineage>
</organism>
<gene>
    <name evidence="1" type="ORF">XF2B_19410</name>
    <name evidence="2" type="ORF">XF3B_19360</name>
    <name evidence="3" type="ORF">XF8B_19500</name>
    <name evidence="4" type="ORF">XF9B_19260</name>
</gene>
<dbReference type="EMBL" id="AP023093">
    <property type="protein sequence ID" value="BCE36905.1"/>
    <property type="molecule type" value="Genomic_DNA"/>
</dbReference>
<dbReference type="EMBL" id="AP023098">
    <property type="protein sequence ID" value="BCE80505.1"/>
    <property type="molecule type" value="Genomic_DNA"/>
</dbReference>
<dbReference type="EMBL" id="AP023092">
    <property type="protein sequence ID" value="BCE28172.1"/>
    <property type="molecule type" value="Genomic_DNA"/>
</dbReference>
<name>A0A810BZ96_9BRAD</name>
<reference evidence="1" key="1">
    <citation type="submission" date="2020-05" db="EMBL/GenBank/DDBJ databases">
        <title>Complete genome sequence of Bradyrhizobium diazoefficiens XF2 isolated from soybean nodule.</title>
        <authorList>
            <person name="Noda R."/>
            <person name="Kakizaki K."/>
            <person name="Minamisawa K."/>
        </authorList>
    </citation>
    <scope>NUCLEOTIDE SEQUENCE</scope>
    <source>
        <strain evidence="1">XF2</strain>
    </source>
</reference>
<reference evidence="4" key="4">
    <citation type="submission" date="2020-05" db="EMBL/GenBank/DDBJ databases">
        <title>Complete genome sequence of Bradyrhizobium diazoefficiens XF9 isolated from soybean nodule.</title>
        <authorList>
            <person name="Noda R."/>
            <person name="Kakizaki K."/>
            <person name="Minamisawa K."/>
        </authorList>
    </citation>
    <scope>NUCLEOTIDE SEQUENCE</scope>
    <source>
        <strain evidence="4">XF9</strain>
    </source>
</reference>
<protein>
    <submittedName>
        <fullName evidence="4">Uncharacterized protein</fullName>
    </submittedName>
</protein>
<reference evidence="2" key="2">
    <citation type="submission" date="2020-05" db="EMBL/GenBank/DDBJ databases">
        <title>Complete genome sequence of Bradyrhizobium diazoefficiens XF3 isolated from soybean nodule.</title>
        <authorList>
            <person name="Noda R."/>
            <person name="Kakizaki K."/>
            <person name="Minamisawa K."/>
        </authorList>
    </citation>
    <scope>NUCLEOTIDE SEQUENCE</scope>
    <source>
        <strain evidence="2">XF3</strain>
    </source>
</reference>
<evidence type="ECO:0000313" key="3">
    <source>
        <dbReference type="EMBL" id="BCE71839.1"/>
    </source>
</evidence>
<dbReference type="AlphaFoldDB" id="A0A810BZ96"/>
<evidence type="ECO:0000313" key="1">
    <source>
        <dbReference type="EMBL" id="BCE28172.1"/>
    </source>
</evidence>
<evidence type="ECO:0000313" key="4">
    <source>
        <dbReference type="EMBL" id="BCE80505.1"/>
    </source>
</evidence>
<reference evidence="3" key="3">
    <citation type="submission" date="2020-05" db="EMBL/GenBank/DDBJ databases">
        <title>Complete genome sequence of Bradyrhizobium diazoefficiens XF8 isolated from soybean nodule.</title>
        <authorList>
            <person name="Noda R."/>
            <person name="Kakizaki K."/>
            <person name="Minamisawa K."/>
        </authorList>
    </citation>
    <scope>NUCLEOTIDE SEQUENCE</scope>
    <source>
        <strain evidence="3">XF8</strain>
    </source>
</reference>
<proteinExistence type="predicted"/>